<evidence type="ECO:0000256" key="3">
    <source>
        <dbReference type="ARBA" id="ARBA00022777"/>
    </source>
</evidence>
<keyword evidence="3 7" id="KW-0418">Kinase</keyword>
<keyword evidence="1" id="KW-0808">Transferase</keyword>
<dbReference type="Gene3D" id="3.40.50.10240">
    <property type="entry name" value="Thiamin pyrophosphokinase, catalytic domain"/>
    <property type="match status" value="1"/>
</dbReference>
<dbReference type="GO" id="GO:0030975">
    <property type="term" value="F:thiamine binding"/>
    <property type="evidence" value="ECO:0007669"/>
    <property type="project" value="InterPro"/>
</dbReference>
<dbReference type="InterPro" id="IPR053149">
    <property type="entry name" value="TPK"/>
</dbReference>
<reference evidence="8" key="1">
    <citation type="submission" date="2016-07" db="EMBL/GenBank/DDBJ databases">
        <authorList>
            <person name="Florea S."/>
            <person name="Webb J.S."/>
            <person name="Jaromczyk J."/>
            <person name="Schardl C.L."/>
        </authorList>
    </citation>
    <scope>NUCLEOTIDE SEQUENCE [LARGE SCALE GENOMIC DNA]</scope>
    <source>
        <strain evidence="8">Z6</strain>
    </source>
</reference>
<dbReference type="EMBL" id="LWDV01000009">
    <property type="protein sequence ID" value="OCL26405.1"/>
    <property type="molecule type" value="Genomic_DNA"/>
</dbReference>
<dbReference type="SUPFAM" id="SSF63862">
    <property type="entry name" value="Thiamin pyrophosphokinase, substrate-binding domain"/>
    <property type="match status" value="1"/>
</dbReference>
<organism evidence="7 8">
    <name type="scientific">Orenia metallireducens</name>
    <dbReference type="NCBI Taxonomy" id="1413210"/>
    <lineage>
        <taxon>Bacteria</taxon>
        <taxon>Bacillati</taxon>
        <taxon>Bacillota</taxon>
        <taxon>Clostridia</taxon>
        <taxon>Halanaerobiales</taxon>
        <taxon>Halobacteroidaceae</taxon>
        <taxon>Orenia</taxon>
    </lineage>
</organism>
<dbReference type="AlphaFoldDB" id="A0A1C0A819"/>
<proteinExistence type="predicted"/>
<dbReference type="GO" id="GO:0004788">
    <property type="term" value="F:thiamine diphosphokinase activity"/>
    <property type="evidence" value="ECO:0007669"/>
    <property type="project" value="UniProtKB-UniRule"/>
</dbReference>
<dbReference type="GO" id="GO:0016301">
    <property type="term" value="F:kinase activity"/>
    <property type="evidence" value="ECO:0007669"/>
    <property type="project" value="UniProtKB-KW"/>
</dbReference>
<dbReference type="CDD" id="cd07995">
    <property type="entry name" value="TPK"/>
    <property type="match status" value="1"/>
</dbReference>
<dbReference type="PANTHER" id="PTHR41299">
    <property type="entry name" value="THIAMINE PYROPHOSPHOKINASE"/>
    <property type="match status" value="1"/>
</dbReference>
<dbReference type="GO" id="GO:0005524">
    <property type="term" value="F:ATP binding"/>
    <property type="evidence" value="ECO:0007669"/>
    <property type="project" value="UniProtKB-KW"/>
</dbReference>
<name>A0A1C0A819_9FIRM</name>
<dbReference type="GO" id="GO:0009229">
    <property type="term" value="P:thiamine diphosphate biosynthetic process"/>
    <property type="evidence" value="ECO:0007669"/>
    <property type="project" value="InterPro"/>
</dbReference>
<dbReference type="InterPro" id="IPR007373">
    <property type="entry name" value="Thiamin_PyroPKinase_B1-bd"/>
</dbReference>
<sequence>MERVILFINGELIGEDDFYLNYIKKTDKVVCADGGANHAYRLGILPNLILGDLDSISSEALEHYQNQQVEFDKYPIAKDKTDTQLILEQLVTLGAKEIIIFAGLGGRLDHTLANLYLLEFFAEFDTKIRFVSPKERIELVCKEKILINEVNKTLSLLPLSNEVTGVYLEGFKYGLENATFKQGDTLGLSNIVIASPARIKLASGKLLMIIND</sequence>
<dbReference type="EC" id="2.7.6.2" evidence="5"/>
<dbReference type="SUPFAM" id="SSF63999">
    <property type="entry name" value="Thiamin pyrophosphokinase, catalytic domain"/>
    <property type="match status" value="1"/>
</dbReference>
<dbReference type="Pfam" id="PF04265">
    <property type="entry name" value="TPK_B1_binding"/>
    <property type="match status" value="1"/>
</dbReference>
<dbReference type="OrthoDB" id="9804377at2"/>
<dbReference type="SMART" id="SM00983">
    <property type="entry name" value="TPK_B1_binding"/>
    <property type="match status" value="1"/>
</dbReference>
<dbReference type="NCBIfam" id="TIGR01378">
    <property type="entry name" value="thi_PPkinase"/>
    <property type="match status" value="1"/>
</dbReference>
<evidence type="ECO:0000256" key="4">
    <source>
        <dbReference type="ARBA" id="ARBA00022840"/>
    </source>
</evidence>
<dbReference type="InterPro" id="IPR036371">
    <property type="entry name" value="TPK_B1-bd_sf"/>
</dbReference>
<gene>
    <name evidence="7" type="ORF">U472_10405</name>
</gene>
<evidence type="ECO:0000256" key="1">
    <source>
        <dbReference type="ARBA" id="ARBA00022679"/>
    </source>
</evidence>
<dbReference type="InterPro" id="IPR007371">
    <property type="entry name" value="TPK_catalytic"/>
</dbReference>
<feature type="domain" description="Thiamin pyrophosphokinase thiamin-binding" evidence="6">
    <location>
        <begin position="143"/>
        <end position="207"/>
    </location>
</feature>
<protein>
    <recommendedName>
        <fullName evidence="5">Thiamine diphosphokinase</fullName>
        <ecNumber evidence="5">2.7.6.2</ecNumber>
    </recommendedName>
</protein>
<dbReference type="Proteomes" id="UP000093514">
    <property type="component" value="Unassembled WGS sequence"/>
</dbReference>
<evidence type="ECO:0000256" key="2">
    <source>
        <dbReference type="ARBA" id="ARBA00022741"/>
    </source>
</evidence>
<keyword evidence="2" id="KW-0547">Nucleotide-binding</keyword>
<dbReference type="PANTHER" id="PTHR41299:SF1">
    <property type="entry name" value="THIAMINE PYROPHOSPHOKINASE"/>
    <property type="match status" value="1"/>
</dbReference>
<evidence type="ECO:0000256" key="5">
    <source>
        <dbReference type="NCBIfam" id="TIGR01378"/>
    </source>
</evidence>
<evidence type="ECO:0000313" key="8">
    <source>
        <dbReference type="Proteomes" id="UP000093514"/>
    </source>
</evidence>
<dbReference type="GO" id="GO:0006772">
    <property type="term" value="P:thiamine metabolic process"/>
    <property type="evidence" value="ECO:0007669"/>
    <property type="project" value="UniProtKB-UniRule"/>
</dbReference>
<comment type="caution">
    <text evidence="7">The sequence shown here is derived from an EMBL/GenBank/DDBJ whole genome shotgun (WGS) entry which is preliminary data.</text>
</comment>
<reference evidence="7 8" key="2">
    <citation type="submission" date="2016-08" db="EMBL/GenBank/DDBJ databases">
        <title>Orenia metallireducens sp. nov. strain Z6, a Novel Metal-reducing Firmicute from the Deep Subsurface.</title>
        <authorList>
            <person name="Maxim B.I."/>
            <person name="Kenneth K."/>
            <person name="Flynn T.M."/>
            <person name="Oloughlin E.J."/>
            <person name="Locke R.A."/>
            <person name="Weber J.R."/>
            <person name="Egan S.M."/>
            <person name="Mackie R.I."/>
            <person name="Cann I.K."/>
        </authorList>
    </citation>
    <scope>NUCLEOTIDE SEQUENCE [LARGE SCALE GENOMIC DNA]</scope>
    <source>
        <strain evidence="7 8">Z6</strain>
    </source>
</reference>
<keyword evidence="8" id="KW-1185">Reference proteome</keyword>
<dbReference type="InterPro" id="IPR036759">
    <property type="entry name" value="TPK_catalytic_sf"/>
</dbReference>
<dbReference type="Pfam" id="PF04263">
    <property type="entry name" value="TPK_catalytic"/>
    <property type="match status" value="1"/>
</dbReference>
<dbReference type="InterPro" id="IPR006282">
    <property type="entry name" value="Thi_PPkinase"/>
</dbReference>
<evidence type="ECO:0000313" key="7">
    <source>
        <dbReference type="EMBL" id="OCL26405.1"/>
    </source>
</evidence>
<accession>A0A1C0A819</accession>
<dbReference type="RefSeq" id="WP_068718203.1">
    <property type="nucleotide sequence ID" value="NZ_LWDV01000009.1"/>
</dbReference>
<evidence type="ECO:0000259" key="6">
    <source>
        <dbReference type="SMART" id="SM00983"/>
    </source>
</evidence>
<keyword evidence="4" id="KW-0067">ATP-binding</keyword>